<evidence type="ECO:0000256" key="2">
    <source>
        <dbReference type="SAM" id="Phobius"/>
    </source>
</evidence>
<keyword evidence="2" id="KW-1133">Transmembrane helix</keyword>
<keyword evidence="2" id="KW-0812">Transmembrane</keyword>
<organism evidence="3 4">
    <name type="scientific">Herbaspirillum aquaticum</name>
    <dbReference type="NCBI Taxonomy" id="568783"/>
    <lineage>
        <taxon>Bacteria</taxon>
        <taxon>Pseudomonadati</taxon>
        <taxon>Pseudomonadota</taxon>
        <taxon>Betaproteobacteria</taxon>
        <taxon>Burkholderiales</taxon>
        <taxon>Oxalobacteraceae</taxon>
        <taxon>Herbaspirillum</taxon>
    </lineage>
</organism>
<reference evidence="3 4" key="1">
    <citation type="journal article" date="2010" name="Int. J. Syst. Evol. Microbiol.">
        <title>Reclassification of Herbaspirillum putei as a later heterotypic synonym of Herbaspirillum huttiense, with the description of H. huttiense subsp. huttiense subsp. nov. and H. huttiense subsp. putei subsp. nov., comb. nov., and description of Herbaspirillum aquaticum sp. nov.</title>
        <authorList>
            <person name="Dobritsa A.P."/>
            <person name="Reddy M.C."/>
            <person name="Samadpour M."/>
        </authorList>
    </citation>
    <scope>NUCLEOTIDE SEQUENCE [LARGE SCALE GENOMIC DNA]</scope>
    <source>
        <strain evidence="3 4">IEH 4430</strain>
    </source>
</reference>
<accession>A0A225SZM4</accession>
<evidence type="ECO:0000313" key="3">
    <source>
        <dbReference type="EMBL" id="OWY36334.1"/>
    </source>
</evidence>
<name>A0A225SZM4_9BURK</name>
<sequence length="101" mass="11144">MISRGTMLGNNFEKPILMTVMSLRNLPEFLMMFALANVLGVAARLMLSLGWSSKPHLLPQPSQNNKNKPTHAAPAKISYHQARGCHVQRSKHPGGSIRSLL</sequence>
<dbReference type="EMBL" id="NJGV01000002">
    <property type="protein sequence ID" value="OWY36334.1"/>
    <property type="molecule type" value="Genomic_DNA"/>
</dbReference>
<proteinExistence type="predicted"/>
<dbReference type="AlphaFoldDB" id="A0A225SZM4"/>
<dbReference type="RefSeq" id="WP_088753870.1">
    <property type="nucleotide sequence ID" value="NZ_JARJFG010000018.1"/>
</dbReference>
<gene>
    <name evidence="3" type="ORF">CEJ45_03760</name>
</gene>
<evidence type="ECO:0000313" key="4">
    <source>
        <dbReference type="Proteomes" id="UP000214747"/>
    </source>
</evidence>
<keyword evidence="2" id="KW-0472">Membrane</keyword>
<keyword evidence="4" id="KW-1185">Reference proteome</keyword>
<comment type="caution">
    <text evidence="3">The sequence shown here is derived from an EMBL/GenBank/DDBJ whole genome shotgun (WGS) entry which is preliminary data.</text>
</comment>
<feature type="transmembrane region" description="Helical" evidence="2">
    <location>
        <begin position="29"/>
        <end position="47"/>
    </location>
</feature>
<protein>
    <submittedName>
        <fullName evidence="3">Uncharacterized protein</fullName>
    </submittedName>
</protein>
<feature type="region of interest" description="Disordered" evidence="1">
    <location>
        <begin position="56"/>
        <end position="101"/>
    </location>
</feature>
<dbReference type="Proteomes" id="UP000214747">
    <property type="component" value="Unassembled WGS sequence"/>
</dbReference>
<evidence type="ECO:0000256" key="1">
    <source>
        <dbReference type="SAM" id="MobiDB-lite"/>
    </source>
</evidence>